<evidence type="ECO:0000259" key="4">
    <source>
        <dbReference type="Pfam" id="PF20696"/>
    </source>
</evidence>
<dbReference type="Pfam" id="PF20696">
    <property type="entry name" value="UbiD_C"/>
    <property type="match status" value="1"/>
</dbReference>
<dbReference type="NCBIfam" id="TIGR00148">
    <property type="entry name" value="UbiD family decarboxylase"/>
    <property type="match status" value="1"/>
</dbReference>
<dbReference type="EC" id="4.1.1.98" evidence="5"/>
<dbReference type="PANTHER" id="PTHR30108:SF17">
    <property type="entry name" value="FERULIC ACID DECARBOXYLASE 1"/>
    <property type="match status" value="1"/>
</dbReference>
<dbReference type="InterPro" id="IPR049383">
    <property type="entry name" value="UbiD-like_N"/>
</dbReference>
<feature type="domain" description="3-octaprenyl-4-hydroxybenzoate carboxy-lyase-like C-terminal" evidence="4">
    <location>
        <begin position="345"/>
        <end position="469"/>
    </location>
</feature>
<dbReference type="Pfam" id="PF20695">
    <property type="entry name" value="UbiD_N"/>
    <property type="match status" value="1"/>
</dbReference>
<comment type="caution">
    <text evidence="5">The sequence shown here is derived from an EMBL/GenBank/DDBJ whole genome shotgun (WGS) entry which is preliminary data.</text>
</comment>
<evidence type="ECO:0000259" key="2">
    <source>
        <dbReference type="Pfam" id="PF01977"/>
    </source>
</evidence>
<sequence length="513" mass="57630">MAYKSMRDFMARLESEQKLVRVTEPVSTILEMTEIQTRLLATGGPATLYETPLLADGTQASMPVLSNLFGTVERVAMGVTMDGKDRRTAQDLREVGELLAFLRQPEPPRGLKEAFDLLPLAKTVMQMRPNTLSGGMFAKAPCQEVVWEGADIDLSRLPIQTCWPGEPAPLITWPLIVTKGPSQSRQDNYNLGIYRMQQLGKDRTIMRWLAHRGGAQHFKRWKDTKPEPLPAAAVIGADPGTILAAVTPVPDTLSEYQFAGLMRGRKLDLVPCKTIPIEVPAEAEIIIEGHVLLDEYADEGPYGDHTGYYNSVEKFPIFQVSCITMRKDPIYLSTFTGRPPDEPSVLGEALNEVFIPLLQQQFPEITDFWLPPEGCSYRIAVISMKKAYPGHAKRVMMGAWSFLRQFMYTKWIIVVDDDINARDWKDVMWAVSTRMDPARDITLVDRTPIDYLDFASPESGLGSKIGLDATNKIHPETHREWGEEIRMEARIIEAVTEKWGRLGLPGSGKPIWK</sequence>
<evidence type="ECO:0000313" key="6">
    <source>
        <dbReference type="Proteomes" id="UP000245086"/>
    </source>
</evidence>
<organism evidence="5 6">
    <name type="scientific">Candidatus Phycosocius bacilliformis</name>
    <dbReference type="NCBI Taxonomy" id="1445552"/>
    <lineage>
        <taxon>Bacteria</taxon>
        <taxon>Pseudomonadati</taxon>
        <taxon>Pseudomonadota</taxon>
        <taxon>Alphaproteobacteria</taxon>
        <taxon>Caulobacterales</taxon>
        <taxon>Caulobacterales incertae sedis</taxon>
        <taxon>Candidatus Phycosocius</taxon>
    </lineage>
</organism>
<comment type="similarity">
    <text evidence="1">Belongs to the UbiD family.</text>
</comment>
<gene>
    <name evidence="5" type="primary">ubiD</name>
    <name evidence="5" type="ORF">PbB2_01230</name>
</gene>
<dbReference type="EMBL" id="BFBR01000003">
    <property type="protein sequence ID" value="GBF57563.1"/>
    <property type="molecule type" value="Genomic_DNA"/>
</dbReference>
<dbReference type="InterPro" id="IPR002830">
    <property type="entry name" value="UbiD"/>
</dbReference>
<dbReference type="OrthoDB" id="9809841at2"/>
<evidence type="ECO:0000256" key="1">
    <source>
        <dbReference type="ARBA" id="ARBA00010021"/>
    </source>
</evidence>
<dbReference type="InterPro" id="IPR048304">
    <property type="entry name" value="UbiD_Rift_dom"/>
</dbReference>
<evidence type="ECO:0000259" key="3">
    <source>
        <dbReference type="Pfam" id="PF20695"/>
    </source>
</evidence>
<dbReference type="InterPro" id="IPR049381">
    <property type="entry name" value="UbiD-like_C"/>
</dbReference>
<dbReference type="GO" id="GO:0008694">
    <property type="term" value="F:4-hydroxy-3-polyprenylbenzoate decarboxylase activity"/>
    <property type="evidence" value="ECO:0007669"/>
    <property type="project" value="UniProtKB-EC"/>
</dbReference>
<dbReference type="Proteomes" id="UP000245086">
    <property type="component" value="Unassembled WGS sequence"/>
</dbReference>
<dbReference type="Pfam" id="PF01977">
    <property type="entry name" value="UbiD"/>
    <property type="match status" value="1"/>
</dbReference>
<dbReference type="PANTHER" id="PTHR30108">
    <property type="entry name" value="3-OCTAPRENYL-4-HYDROXYBENZOATE CARBOXY-LYASE-RELATED"/>
    <property type="match status" value="1"/>
</dbReference>
<dbReference type="RefSeq" id="WP_108984440.1">
    <property type="nucleotide sequence ID" value="NZ_BFBR01000003.1"/>
</dbReference>
<name>A0A2P2E922_9PROT</name>
<dbReference type="GO" id="GO:0006744">
    <property type="term" value="P:ubiquinone biosynthetic process"/>
    <property type="evidence" value="ECO:0007669"/>
    <property type="project" value="TreeGrafter"/>
</dbReference>
<accession>A0A2P2E922</accession>
<proteinExistence type="inferred from homology"/>
<dbReference type="Gene3D" id="3.40.1670.10">
    <property type="entry name" value="UbiD C-terminal domain-like"/>
    <property type="match status" value="1"/>
</dbReference>
<dbReference type="Gene3D" id="1.20.5.570">
    <property type="entry name" value="Single helix bin"/>
    <property type="match status" value="1"/>
</dbReference>
<dbReference type="SUPFAM" id="SSF50475">
    <property type="entry name" value="FMN-binding split barrel"/>
    <property type="match status" value="1"/>
</dbReference>
<dbReference type="FunFam" id="3.40.1670.10:FF:000001">
    <property type="entry name" value="3-octaprenyl-4-hydroxybenzoate carboxy-lyase"/>
    <property type="match status" value="1"/>
</dbReference>
<evidence type="ECO:0000313" key="5">
    <source>
        <dbReference type="EMBL" id="GBF57563.1"/>
    </source>
</evidence>
<dbReference type="GO" id="GO:0005829">
    <property type="term" value="C:cytosol"/>
    <property type="evidence" value="ECO:0007669"/>
    <property type="project" value="TreeGrafter"/>
</dbReference>
<keyword evidence="5" id="KW-0456">Lyase</keyword>
<dbReference type="AlphaFoldDB" id="A0A2P2E922"/>
<protein>
    <submittedName>
        <fullName evidence="5">3-octaprenyl-4-hydroxybenzoate carboxy-lyase</fullName>
        <ecNumber evidence="5">4.1.1.98</ecNumber>
    </submittedName>
</protein>
<feature type="domain" description="3-octaprenyl-4-hydroxybenzoate carboxy-lyase-like N-terminal" evidence="3">
    <location>
        <begin position="11"/>
        <end position="84"/>
    </location>
</feature>
<dbReference type="SUPFAM" id="SSF143968">
    <property type="entry name" value="UbiD C-terminal domain-like"/>
    <property type="match status" value="1"/>
</dbReference>
<reference evidence="5 6" key="1">
    <citation type="journal article" date="2018" name="Genome Announc.">
        <title>Draft Genome Sequence of "Candidatus Phycosocius bacilliformis," an Alphaproteobacterial Ectosymbiont of the Hydrocarbon-Producing Green Alga Botryococcus braunii.</title>
        <authorList>
            <person name="Tanabe Y."/>
            <person name="Yamaguchi H."/>
            <person name="Watanabe M.M."/>
        </authorList>
    </citation>
    <scope>NUCLEOTIDE SEQUENCE [LARGE SCALE GENOMIC DNA]</scope>
    <source>
        <strain evidence="5 6">BOTRYCO-2</strain>
    </source>
</reference>
<keyword evidence="6" id="KW-1185">Reference proteome</keyword>
<feature type="domain" description="3-octaprenyl-4-hydroxybenzoate carboxy-lyase-like Rift-related" evidence="2">
    <location>
        <begin position="139"/>
        <end position="339"/>
    </location>
</feature>